<dbReference type="GO" id="GO:0005524">
    <property type="term" value="F:ATP binding"/>
    <property type="evidence" value="ECO:0007669"/>
    <property type="project" value="UniProtKB-KW"/>
</dbReference>
<gene>
    <name evidence="12" type="ORF">GBAR_LOCUS7316</name>
</gene>
<evidence type="ECO:0000259" key="11">
    <source>
        <dbReference type="Pfam" id="PF01502"/>
    </source>
</evidence>
<reference evidence="12" key="1">
    <citation type="submission" date="2023-03" db="EMBL/GenBank/DDBJ databases">
        <authorList>
            <person name="Steffen K."/>
            <person name="Cardenas P."/>
        </authorList>
    </citation>
    <scope>NUCLEOTIDE SEQUENCE</scope>
</reference>
<evidence type="ECO:0000256" key="1">
    <source>
        <dbReference type="ARBA" id="ARBA00000024"/>
    </source>
</evidence>
<dbReference type="InterPro" id="IPR002496">
    <property type="entry name" value="PRib_AMP_CycHydrolase_dom"/>
</dbReference>
<keyword evidence="7" id="KW-0378">Hydrolase</keyword>
<keyword evidence="10" id="KW-0511">Multifunctional enzyme</keyword>
<keyword evidence="5" id="KW-0028">Amino-acid biosynthesis</keyword>
<dbReference type="Gene3D" id="1.10.287.1080">
    <property type="entry name" value="MazG-like"/>
    <property type="match status" value="1"/>
</dbReference>
<dbReference type="SUPFAM" id="SSF101386">
    <property type="entry name" value="all-alpha NTP pyrophosphatases"/>
    <property type="match status" value="1"/>
</dbReference>
<dbReference type="GO" id="GO:0004635">
    <property type="term" value="F:phosphoribosyl-AMP cyclohydrolase activity"/>
    <property type="evidence" value="ECO:0007669"/>
    <property type="project" value="UniProtKB-EC"/>
</dbReference>
<keyword evidence="13" id="KW-1185">Reference proteome</keyword>
<evidence type="ECO:0000256" key="5">
    <source>
        <dbReference type="ARBA" id="ARBA00022605"/>
    </source>
</evidence>
<dbReference type="AlphaFoldDB" id="A0AA35WBN7"/>
<dbReference type="EMBL" id="CASHTH010001096">
    <property type="protein sequence ID" value="CAI8011306.1"/>
    <property type="molecule type" value="Genomic_DNA"/>
</dbReference>
<organism evidence="12 13">
    <name type="scientific">Geodia barretti</name>
    <name type="common">Barrett's horny sponge</name>
    <dbReference type="NCBI Taxonomy" id="519541"/>
    <lineage>
        <taxon>Eukaryota</taxon>
        <taxon>Metazoa</taxon>
        <taxon>Porifera</taxon>
        <taxon>Demospongiae</taxon>
        <taxon>Heteroscleromorpha</taxon>
        <taxon>Tetractinellida</taxon>
        <taxon>Astrophorina</taxon>
        <taxon>Geodiidae</taxon>
        <taxon>Geodia</taxon>
    </lineage>
</organism>
<evidence type="ECO:0000313" key="13">
    <source>
        <dbReference type="Proteomes" id="UP001174909"/>
    </source>
</evidence>
<dbReference type="Proteomes" id="UP001174909">
    <property type="component" value="Unassembled WGS sequence"/>
</dbReference>
<sequence>MTEIKLDDRGLVPAIAQDINTGRVLMLGYMNPGSLKRTLEGTQVWFYSRSQEDLWHKGEVSGNYLNLREWYVDCDSDTILLKVDPDGPACHTGEISCFYTEMDGLPDDYEASDGGPRVLEELFAVIKDRQRAMPEGSYTAKLLAEGTSRVAQKVIEEAGETALAAATNDTENPARGNRGPFVSYPHLDGFGRGVAQRRLGGIAFPSGLASST</sequence>
<dbReference type="GO" id="GO:0004636">
    <property type="term" value="F:phosphoribosyl-ATP diphosphatase activity"/>
    <property type="evidence" value="ECO:0007669"/>
    <property type="project" value="UniProtKB-EC"/>
</dbReference>
<comment type="pathway">
    <text evidence="3">Amino-acid biosynthesis; L-histidine biosynthesis; L-histidine from 5-phospho-alpha-D-ribose 1-diphosphate: step 3/9.</text>
</comment>
<dbReference type="Pfam" id="PF01502">
    <property type="entry name" value="PRA-CH"/>
    <property type="match status" value="1"/>
</dbReference>
<keyword evidence="8" id="KW-0067">ATP-binding</keyword>
<comment type="catalytic activity">
    <reaction evidence="1">
        <text>1-(5-phospho-beta-D-ribosyl)-5'-AMP + H2O = 1-(5-phospho-beta-D-ribosyl)-5-[(5-phospho-beta-D-ribosylamino)methylideneamino]imidazole-4-carboxamide</text>
        <dbReference type="Rhea" id="RHEA:20049"/>
        <dbReference type="ChEBI" id="CHEBI:15377"/>
        <dbReference type="ChEBI" id="CHEBI:58435"/>
        <dbReference type="ChEBI" id="CHEBI:59457"/>
        <dbReference type="EC" id="3.5.4.19"/>
    </reaction>
</comment>
<keyword evidence="9" id="KW-0368">Histidine biosynthesis</keyword>
<keyword evidence="6" id="KW-0547">Nucleotide-binding</keyword>
<dbReference type="PANTHER" id="PTHR42945">
    <property type="entry name" value="HISTIDINE BIOSYNTHESIS BIFUNCTIONAL PROTEIN"/>
    <property type="match status" value="1"/>
</dbReference>
<evidence type="ECO:0000256" key="7">
    <source>
        <dbReference type="ARBA" id="ARBA00022801"/>
    </source>
</evidence>
<dbReference type="InterPro" id="IPR021130">
    <property type="entry name" value="PRib-ATP_PPHydrolase-like"/>
</dbReference>
<feature type="domain" description="Phosphoribosyl-AMP cyclohydrolase" evidence="11">
    <location>
        <begin position="26"/>
        <end position="99"/>
    </location>
</feature>
<name>A0AA35WBN7_GEOBA</name>
<dbReference type="SUPFAM" id="SSF141734">
    <property type="entry name" value="HisI-like"/>
    <property type="match status" value="1"/>
</dbReference>
<dbReference type="Gene3D" id="3.10.20.810">
    <property type="entry name" value="Phosphoribosyl-AMP cyclohydrolase"/>
    <property type="match status" value="1"/>
</dbReference>
<evidence type="ECO:0000256" key="10">
    <source>
        <dbReference type="ARBA" id="ARBA00023268"/>
    </source>
</evidence>
<dbReference type="NCBIfam" id="TIGR03188">
    <property type="entry name" value="histidine_hisI"/>
    <property type="match status" value="1"/>
</dbReference>
<dbReference type="NCBIfam" id="NF002747">
    <property type="entry name" value="PRK02759.1"/>
    <property type="match status" value="1"/>
</dbReference>
<dbReference type="InterPro" id="IPR038019">
    <property type="entry name" value="PRib_AMP_CycHydrolase_sf"/>
</dbReference>
<evidence type="ECO:0000256" key="3">
    <source>
        <dbReference type="ARBA" id="ARBA00005169"/>
    </source>
</evidence>
<evidence type="ECO:0000256" key="4">
    <source>
        <dbReference type="ARBA" id="ARBA00005204"/>
    </source>
</evidence>
<evidence type="ECO:0000256" key="2">
    <source>
        <dbReference type="ARBA" id="ARBA00001460"/>
    </source>
</evidence>
<evidence type="ECO:0000256" key="8">
    <source>
        <dbReference type="ARBA" id="ARBA00022840"/>
    </source>
</evidence>
<evidence type="ECO:0000256" key="9">
    <source>
        <dbReference type="ARBA" id="ARBA00023102"/>
    </source>
</evidence>
<dbReference type="CDD" id="cd11534">
    <property type="entry name" value="NTP-PPase_HisIE_like"/>
    <property type="match status" value="1"/>
</dbReference>
<dbReference type="InterPro" id="IPR008179">
    <property type="entry name" value="HisE"/>
</dbReference>
<dbReference type="NCBIfam" id="NF000768">
    <property type="entry name" value="PRK00051.1"/>
    <property type="match status" value="1"/>
</dbReference>
<dbReference type="GO" id="GO:0000105">
    <property type="term" value="P:L-histidine biosynthetic process"/>
    <property type="evidence" value="ECO:0007669"/>
    <property type="project" value="UniProtKB-KW"/>
</dbReference>
<evidence type="ECO:0000256" key="6">
    <source>
        <dbReference type="ARBA" id="ARBA00022741"/>
    </source>
</evidence>
<proteinExistence type="predicted"/>
<comment type="catalytic activity">
    <reaction evidence="2">
        <text>1-(5-phospho-beta-D-ribosyl)-ATP + H2O = 1-(5-phospho-beta-D-ribosyl)-5'-AMP + diphosphate + H(+)</text>
        <dbReference type="Rhea" id="RHEA:22828"/>
        <dbReference type="ChEBI" id="CHEBI:15377"/>
        <dbReference type="ChEBI" id="CHEBI:15378"/>
        <dbReference type="ChEBI" id="CHEBI:33019"/>
        <dbReference type="ChEBI" id="CHEBI:59457"/>
        <dbReference type="ChEBI" id="CHEBI:73183"/>
        <dbReference type="EC" id="3.6.1.31"/>
    </reaction>
</comment>
<accession>A0AA35WBN7</accession>
<dbReference type="PANTHER" id="PTHR42945:SF1">
    <property type="entry name" value="HISTIDINE BIOSYNTHESIS BIFUNCTIONAL PROTEIN HIS7"/>
    <property type="match status" value="1"/>
</dbReference>
<dbReference type="FunFam" id="3.10.20.810:FF:000001">
    <property type="entry name" value="Histidine biosynthesis bifunctional protein HisIE"/>
    <property type="match status" value="1"/>
</dbReference>
<comment type="caution">
    <text evidence="12">The sequence shown here is derived from an EMBL/GenBank/DDBJ whole genome shotgun (WGS) entry which is preliminary data.</text>
</comment>
<protein>
    <submittedName>
        <fullName evidence="12">Histidine biosynthesis bifunctional protein HisIE</fullName>
    </submittedName>
</protein>
<dbReference type="Pfam" id="PF01503">
    <property type="entry name" value="PRA-PH"/>
    <property type="match status" value="1"/>
</dbReference>
<evidence type="ECO:0000313" key="12">
    <source>
        <dbReference type="EMBL" id="CAI8011306.1"/>
    </source>
</evidence>
<comment type="pathway">
    <text evidence="4">Amino-acid biosynthesis; L-histidine biosynthesis; L-histidine from 5-phospho-alpha-D-ribose 1-diphosphate: step 2/9.</text>
</comment>